<dbReference type="CDD" id="cd15904">
    <property type="entry name" value="TSPO_MBR"/>
    <property type="match status" value="1"/>
</dbReference>
<sequence>MSLLQTAALEATRAVLWTRTDTRNALLCSLVPGAVAATSFATFAFNEGVVKWWADIHKPKWSIENIRISSAVDLSTILPLGFSSYLVYKYGDGYTVSALSIYGINMFLNLVKIPLAKSRDLLMLCKTSVLVHITALTMAFSFYRIEAVAGLLVLPYTFWTGYHALLAHWIHSTHADKPKKDL</sequence>
<dbReference type="Gene3D" id="1.20.1260.100">
    <property type="entry name" value="TspO/MBR protein"/>
    <property type="match status" value="1"/>
</dbReference>
<evidence type="ECO:0000256" key="6">
    <source>
        <dbReference type="SAM" id="Phobius"/>
    </source>
</evidence>
<reference evidence="7" key="1">
    <citation type="submission" date="2020-10" db="EMBL/GenBank/DDBJ databases">
        <authorList>
            <person name="Kikuchi T."/>
        </authorList>
    </citation>
    <scope>NUCLEOTIDE SEQUENCE</scope>
    <source>
        <strain evidence="7">NKZ352</strain>
    </source>
</reference>
<feature type="transmembrane region" description="Helical" evidence="6">
    <location>
        <begin position="94"/>
        <end position="111"/>
    </location>
</feature>
<dbReference type="InterPro" id="IPR038330">
    <property type="entry name" value="TspO/MBR-related_sf"/>
</dbReference>
<gene>
    <name evidence="7" type="ORF">CAUJ_LOCUS10460</name>
</gene>
<keyword evidence="3 6" id="KW-0812">Transmembrane</keyword>
<keyword evidence="8" id="KW-1185">Reference proteome</keyword>
<dbReference type="Pfam" id="PF03073">
    <property type="entry name" value="TspO_MBR"/>
    <property type="match status" value="1"/>
</dbReference>
<proteinExistence type="inferred from homology"/>
<dbReference type="OrthoDB" id="8841220at2759"/>
<evidence type="ECO:0000256" key="4">
    <source>
        <dbReference type="ARBA" id="ARBA00022989"/>
    </source>
</evidence>
<keyword evidence="4 6" id="KW-1133">Transmembrane helix</keyword>
<evidence type="ECO:0000256" key="5">
    <source>
        <dbReference type="ARBA" id="ARBA00023136"/>
    </source>
</evidence>
<evidence type="ECO:0000313" key="8">
    <source>
        <dbReference type="Proteomes" id="UP000835052"/>
    </source>
</evidence>
<protein>
    <submittedName>
        <fullName evidence="7">Uncharacterized protein</fullName>
    </submittedName>
</protein>
<dbReference type="Proteomes" id="UP000835052">
    <property type="component" value="Unassembled WGS sequence"/>
</dbReference>
<feature type="transmembrane region" description="Helical" evidence="6">
    <location>
        <begin position="24"/>
        <end position="45"/>
    </location>
</feature>
<dbReference type="PANTHER" id="PTHR10057:SF0">
    <property type="entry name" value="TRANSLOCATOR PROTEIN"/>
    <property type="match status" value="1"/>
</dbReference>
<feature type="transmembrane region" description="Helical" evidence="6">
    <location>
        <begin position="123"/>
        <end position="143"/>
    </location>
</feature>
<evidence type="ECO:0000313" key="7">
    <source>
        <dbReference type="EMBL" id="CAD6194541.1"/>
    </source>
</evidence>
<dbReference type="PANTHER" id="PTHR10057">
    <property type="entry name" value="PERIPHERAL-TYPE BENZODIAZEPINE RECEPTOR"/>
    <property type="match status" value="1"/>
</dbReference>
<comment type="subcellular location">
    <subcellularLocation>
        <location evidence="1">Membrane</location>
        <topology evidence="1">Multi-pass membrane protein</topology>
    </subcellularLocation>
</comment>
<dbReference type="InterPro" id="IPR004307">
    <property type="entry name" value="TspO_MBR"/>
</dbReference>
<name>A0A8S1HJI4_9PELO</name>
<dbReference type="GO" id="GO:0033013">
    <property type="term" value="P:tetrapyrrole metabolic process"/>
    <property type="evidence" value="ECO:0007669"/>
    <property type="project" value="UniProtKB-ARBA"/>
</dbReference>
<evidence type="ECO:0000256" key="3">
    <source>
        <dbReference type="ARBA" id="ARBA00022692"/>
    </source>
</evidence>
<organism evidence="7 8">
    <name type="scientific">Caenorhabditis auriculariae</name>
    <dbReference type="NCBI Taxonomy" id="2777116"/>
    <lineage>
        <taxon>Eukaryota</taxon>
        <taxon>Metazoa</taxon>
        <taxon>Ecdysozoa</taxon>
        <taxon>Nematoda</taxon>
        <taxon>Chromadorea</taxon>
        <taxon>Rhabditida</taxon>
        <taxon>Rhabditina</taxon>
        <taxon>Rhabditomorpha</taxon>
        <taxon>Rhabditoidea</taxon>
        <taxon>Rhabditidae</taxon>
        <taxon>Peloderinae</taxon>
        <taxon>Caenorhabditis</taxon>
    </lineage>
</organism>
<dbReference type="AlphaFoldDB" id="A0A8S1HJI4"/>
<feature type="transmembrane region" description="Helical" evidence="6">
    <location>
        <begin position="149"/>
        <end position="170"/>
    </location>
</feature>
<comment type="similarity">
    <text evidence="2">Belongs to the TspO/BZRP family.</text>
</comment>
<accession>A0A8S1HJI4</accession>
<dbReference type="GO" id="GO:0005741">
    <property type="term" value="C:mitochondrial outer membrane"/>
    <property type="evidence" value="ECO:0007669"/>
    <property type="project" value="TreeGrafter"/>
</dbReference>
<evidence type="ECO:0000256" key="2">
    <source>
        <dbReference type="ARBA" id="ARBA00007524"/>
    </source>
</evidence>
<keyword evidence="5 6" id="KW-0472">Membrane</keyword>
<evidence type="ECO:0000256" key="1">
    <source>
        <dbReference type="ARBA" id="ARBA00004141"/>
    </source>
</evidence>
<comment type="caution">
    <text evidence="7">The sequence shown here is derived from an EMBL/GenBank/DDBJ whole genome shotgun (WGS) entry which is preliminary data.</text>
</comment>
<dbReference type="EMBL" id="CAJGYM010000045">
    <property type="protein sequence ID" value="CAD6194541.1"/>
    <property type="molecule type" value="Genomic_DNA"/>
</dbReference>